<name>A0A7W9WYM5_9BURK</name>
<feature type="compositionally biased region" description="Basic and acidic residues" evidence="1">
    <location>
        <begin position="317"/>
        <end position="334"/>
    </location>
</feature>
<evidence type="ECO:0000256" key="2">
    <source>
        <dbReference type="SAM" id="Phobius"/>
    </source>
</evidence>
<reference evidence="3 4" key="1">
    <citation type="submission" date="2020-08" db="EMBL/GenBank/DDBJ databases">
        <title>The Agave Microbiome: Exploring the role of microbial communities in plant adaptations to desert environments.</title>
        <authorList>
            <person name="Partida-Martinez L.P."/>
        </authorList>
    </citation>
    <scope>NUCLEOTIDE SEQUENCE [LARGE SCALE GENOMIC DNA]</scope>
    <source>
        <strain evidence="3 4">AT3.2</strain>
    </source>
</reference>
<feature type="region of interest" description="Disordered" evidence="1">
    <location>
        <begin position="275"/>
        <end position="337"/>
    </location>
</feature>
<dbReference type="AlphaFoldDB" id="A0A7W9WYM5"/>
<proteinExistence type="predicted"/>
<dbReference type="Proteomes" id="UP000540787">
    <property type="component" value="Unassembled WGS sequence"/>
</dbReference>
<dbReference type="RefSeq" id="WP_183552499.1">
    <property type="nucleotide sequence ID" value="NZ_JACHBX010000001.1"/>
</dbReference>
<keyword evidence="4" id="KW-1185">Reference proteome</keyword>
<dbReference type="CDD" id="cd20746">
    <property type="entry name" value="FIX_Ntox15_NUC_DUF4112_RhsA-like"/>
    <property type="match status" value="1"/>
</dbReference>
<feature type="compositionally biased region" description="Low complexity" evidence="1">
    <location>
        <begin position="291"/>
        <end position="301"/>
    </location>
</feature>
<evidence type="ECO:0000256" key="1">
    <source>
        <dbReference type="SAM" id="MobiDB-lite"/>
    </source>
</evidence>
<protein>
    <submittedName>
        <fullName evidence="3">Uncharacterized protein</fullName>
    </submittedName>
</protein>
<feature type="transmembrane region" description="Helical" evidence="2">
    <location>
        <begin position="40"/>
        <end position="61"/>
    </location>
</feature>
<keyword evidence="2" id="KW-1133">Transmembrane helix</keyword>
<dbReference type="EMBL" id="JACHBX010000001">
    <property type="protein sequence ID" value="MBB6133221.1"/>
    <property type="molecule type" value="Genomic_DNA"/>
</dbReference>
<dbReference type="InterPro" id="IPR049802">
    <property type="entry name" value="RhsC-like_FIX"/>
</dbReference>
<feature type="transmembrane region" description="Helical" evidence="2">
    <location>
        <begin position="81"/>
        <end position="100"/>
    </location>
</feature>
<keyword evidence="2" id="KW-0472">Membrane</keyword>
<evidence type="ECO:0000313" key="3">
    <source>
        <dbReference type="EMBL" id="MBB6133221.1"/>
    </source>
</evidence>
<sequence>MTRPSPPKDSILDDAWDGIVGGMDWLKSVLFGEFADHRPLSAVVADMLISFVPGVVIVTSARDATAVILRLASHPEKREELMEWVLLSACLIVVALPLALAAGGAAAAGAGAIVGGIAGSELGAALRAIMLMLIKEATKLVELVQFLQKFVHGDVLKFLRAVKFATYEKTLVQAIGKFIGKLVSIVRSLRTHLESFRYFDSVKTTIATLAAWEKKFYALQHDALKQMPLALAELDARLGKVLAQTAPKEAHTVSAGVKVENKAATVPVKQRVRDTPGKVLPKPMPKAPTSAAKPAVAGVAKPKPKPKAAPVAAADDVPLKDSPDPVKPPDDGANTKKQAVVDAAVAADRERITKLSNEAQEAQKRGDRVLAAAKIEEGRKILRPHLPSGPGDSWDEVIKRLDVGSPKDGAVFWSGDPLAAQKYAESINGVTLETTSGGRIIDGWEEVNKGYTWDARYGDPPYARDLWKGVSEQYAEGVTGNVSTVQSIEKLSDTNTLWHNVEKPVIQFKMISGEVKDLSMYKIGGAGDLIRLSDVEVNDLLRLEGTVP</sequence>
<accession>A0A7W9WYM5</accession>
<gene>
    <name evidence="3" type="ORF">HD842_001332</name>
</gene>
<evidence type="ECO:0000313" key="4">
    <source>
        <dbReference type="Proteomes" id="UP000540787"/>
    </source>
</evidence>
<organism evidence="3 4">
    <name type="scientific">Massilia aurea</name>
    <dbReference type="NCBI Taxonomy" id="373040"/>
    <lineage>
        <taxon>Bacteria</taxon>
        <taxon>Pseudomonadati</taxon>
        <taxon>Pseudomonadota</taxon>
        <taxon>Betaproteobacteria</taxon>
        <taxon>Burkholderiales</taxon>
        <taxon>Oxalobacteraceae</taxon>
        <taxon>Telluria group</taxon>
        <taxon>Massilia</taxon>
    </lineage>
</organism>
<comment type="caution">
    <text evidence="3">The sequence shown here is derived from an EMBL/GenBank/DDBJ whole genome shotgun (WGS) entry which is preliminary data.</text>
</comment>
<keyword evidence="2" id="KW-0812">Transmembrane</keyword>
<dbReference type="SUPFAM" id="SSF52309">
    <property type="entry name" value="N-(deoxy)ribosyltransferase-like"/>
    <property type="match status" value="1"/>
</dbReference>